<dbReference type="PROSITE" id="PS50004">
    <property type="entry name" value="C2"/>
    <property type="match status" value="1"/>
</dbReference>
<dbReference type="EMBL" id="KL367525">
    <property type="protein sequence ID" value="KFD66373.1"/>
    <property type="molecule type" value="Genomic_DNA"/>
</dbReference>
<dbReference type="SUPFAM" id="SSF49562">
    <property type="entry name" value="C2 domain (Calcium/lipid-binding domain, CaLB)"/>
    <property type="match status" value="1"/>
</dbReference>
<dbReference type="InterPro" id="IPR056431">
    <property type="entry name" value="C2CD5_YbjQ-rel_dom"/>
</dbReference>
<dbReference type="Proteomes" id="UP000030758">
    <property type="component" value="Unassembled WGS sequence"/>
</dbReference>
<dbReference type="GO" id="GO:0005886">
    <property type="term" value="C:plasma membrane"/>
    <property type="evidence" value="ECO:0007669"/>
    <property type="project" value="TreeGrafter"/>
</dbReference>
<dbReference type="GO" id="GO:0031340">
    <property type="term" value="P:positive regulation of vesicle fusion"/>
    <property type="evidence" value="ECO:0007669"/>
    <property type="project" value="TreeGrafter"/>
</dbReference>
<dbReference type="GO" id="GO:0005509">
    <property type="term" value="F:calcium ion binding"/>
    <property type="evidence" value="ECO:0007669"/>
    <property type="project" value="TreeGrafter"/>
</dbReference>
<accession>A0A085NA77</accession>
<organism evidence="2">
    <name type="scientific">Trichuris suis</name>
    <name type="common">pig whipworm</name>
    <dbReference type="NCBI Taxonomy" id="68888"/>
    <lineage>
        <taxon>Eukaryota</taxon>
        <taxon>Metazoa</taxon>
        <taxon>Ecdysozoa</taxon>
        <taxon>Nematoda</taxon>
        <taxon>Enoplea</taxon>
        <taxon>Dorylaimia</taxon>
        <taxon>Trichinellida</taxon>
        <taxon>Trichuridae</taxon>
        <taxon>Trichuris</taxon>
    </lineage>
</organism>
<feature type="domain" description="C2" evidence="1">
    <location>
        <begin position="69"/>
        <end position="230"/>
    </location>
</feature>
<dbReference type="GO" id="GO:0090314">
    <property type="term" value="P:positive regulation of protein targeting to membrane"/>
    <property type="evidence" value="ECO:0007669"/>
    <property type="project" value="TreeGrafter"/>
</dbReference>
<reference evidence="2" key="1">
    <citation type="journal article" date="2014" name="Nat. Genet.">
        <title>Genome and transcriptome of the porcine whipworm Trichuris suis.</title>
        <authorList>
            <person name="Jex A.R."/>
            <person name="Nejsum P."/>
            <person name="Schwarz E.M."/>
            <person name="Hu L."/>
            <person name="Young N.D."/>
            <person name="Hall R.S."/>
            <person name="Korhonen P.K."/>
            <person name="Liao S."/>
            <person name="Thamsborg S."/>
            <person name="Xia J."/>
            <person name="Xu P."/>
            <person name="Wang S."/>
            <person name="Scheerlinck J.P."/>
            <person name="Hofmann A."/>
            <person name="Sternberg P.W."/>
            <person name="Wang J."/>
            <person name="Gasser R.B."/>
        </authorList>
    </citation>
    <scope>NUCLEOTIDE SEQUENCE [LARGE SCALE GENOMIC DNA]</scope>
    <source>
        <strain evidence="2">DCEP-RM93F</strain>
    </source>
</reference>
<dbReference type="InterPro" id="IPR000008">
    <property type="entry name" value="C2_dom"/>
</dbReference>
<dbReference type="GO" id="GO:0065002">
    <property type="term" value="P:intracellular protein transmembrane transport"/>
    <property type="evidence" value="ECO:0007669"/>
    <property type="project" value="TreeGrafter"/>
</dbReference>
<proteinExistence type="predicted"/>
<dbReference type="SMART" id="SM00239">
    <property type="entry name" value="C2"/>
    <property type="match status" value="1"/>
</dbReference>
<dbReference type="Pfam" id="PF00168">
    <property type="entry name" value="C2"/>
    <property type="match status" value="2"/>
</dbReference>
<dbReference type="InterPro" id="IPR057815">
    <property type="entry name" value="C2CD5_C"/>
</dbReference>
<dbReference type="InterPro" id="IPR038983">
    <property type="entry name" value="C2CD5"/>
</dbReference>
<dbReference type="InterPro" id="IPR037785">
    <property type="entry name" value="C2_C2CD5"/>
</dbReference>
<dbReference type="Pfam" id="PF23025">
    <property type="entry name" value="YbjQ_2"/>
    <property type="match status" value="3"/>
</dbReference>
<dbReference type="PANTHER" id="PTHR37412">
    <property type="entry name" value="C2 DOMAIN-CONTAINING PROTEIN 5"/>
    <property type="match status" value="1"/>
</dbReference>
<dbReference type="InterPro" id="IPR056430">
    <property type="entry name" value="C2CD5_YbjQ-like_dom"/>
</dbReference>
<dbReference type="GO" id="GO:0072659">
    <property type="term" value="P:protein localization to plasma membrane"/>
    <property type="evidence" value="ECO:0007669"/>
    <property type="project" value="TreeGrafter"/>
</dbReference>
<sequence length="1128" mass="124561">MRAGVHSGALIFSQTVTRTCSDSWCGPAHSSPFVRRHPWALDVESNHQRKAACLLITRLAIRYSTSHDQTGAVRREMECHLLRNQLMPGTLQVRVMAGRGLPVMDRASETTDAFVEVKFGSIVYRTEIYPKSLNPKWNSDWFLFEADDATLQDECLQLRLGFRPQHAETFSAAEFPSFSILCLCCFIVTLPCMHEVMDYDTYSANDAVGRVYIGLSPLLSGRGSQIAGWFPIYDTMHGIRGEINVIVRLNLFADISQFRESSCDIEVFAMILKGALEGRGFCWIVDVFPWLIQRQSTQKPMEPDTKASGLPFGRALLAIRGFVDELIADNDPEHEWIDKIRTPRASNEARQTLFAKMAGQLMRRIGKKVSEMGGNAVIGYRQYFDFEGESGVVIRGNGTAVTLEKVIQVNTCNENEFRKLEGNSATGVNRMPTLFEVAGGTSGSMAFVRPFRVSPCAQMQLSLSESQQRLIEYPFLTITSLPPSLLIHLVGAVAAHSVKLVRNVESAEDRLSWWRELRLEIYGHMKALGCNAVVGYREEVKISGETCILSVAGTAAVLDFTILPSSVIIHSKVGQFFQASCRLGLSSRMADSGIAVSKGVKSDGPLHVDTSAVNHRWLFEAQALNEGTDEIRSCKLFHLPPNDNGLHSAFNSGVCCVCSKEMVPEMIVCTIDPPLELSPSLDAVIVQARIVRKKANLTGEPLAKHISSVLPFAEHDLHSQLMSQTQALGRNAVFGLQREFSIGNQFLIILLTGTAVLLPSLVSPVRSMPVASVEDRTVRTQKEQAVSFQRQSSAILKTQTSACGDGANAKASKKAECSLTTISANNEQLTVLPADRYAGYPAYVHSTQPIATMLNEAYLRQWGDSAAVFHHTFTRVLRFTIDECSFDELMVTRKINWIMKSTVYKFRKLHPKCFLGISFSVEIPDEDEVQIAMSGVAVTADFVPATDGKIAANDTFRKEAADSSQKSESVQGRCDHMQLGDRVDEFAQTQQKVESGDVFVTALMEPPAGSRIEKYVGYYDFFFIRETGAVREIGGVDSFVQMALSEIITVIRSHVAASGGNGMVSFKFNVSELSDSVGRNQAQFLIVDKLGYHTVAKFGQGGVVRLSLMKEAVNTSKQYPGCIAFNIW</sequence>
<dbReference type="PANTHER" id="PTHR37412:SF2">
    <property type="entry name" value="C2 DOMAIN-CONTAINING PROTEIN 5"/>
    <property type="match status" value="1"/>
</dbReference>
<dbReference type="Gene3D" id="2.60.40.150">
    <property type="entry name" value="C2 domain"/>
    <property type="match status" value="1"/>
</dbReference>
<dbReference type="GO" id="GO:0010828">
    <property type="term" value="P:positive regulation of D-glucose transmembrane transport"/>
    <property type="evidence" value="ECO:0007669"/>
    <property type="project" value="TreeGrafter"/>
</dbReference>
<dbReference type="Pfam" id="PF23028">
    <property type="entry name" value="YbjQ_3"/>
    <property type="match status" value="1"/>
</dbReference>
<name>A0A085NA77_9BILA</name>
<protein>
    <recommendedName>
        <fullName evidence="1">C2 domain-containing protein</fullName>
    </recommendedName>
</protein>
<dbReference type="GO" id="GO:0005544">
    <property type="term" value="F:calcium-dependent phospholipid binding"/>
    <property type="evidence" value="ECO:0007669"/>
    <property type="project" value="InterPro"/>
</dbReference>
<dbReference type="Pfam" id="PF23128">
    <property type="entry name" value="YbjQ_4"/>
    <property type="match status" value="1"/>
</dbReference>
<dbReference type="CDD" id="cd08688">
    <property type="entry name" value="C2_KIAA0528-like"/>
    <property type="match status" value="1"/>
</dbReference>
<dbReference type="AlphaFoldDB" id="A0A085NA77"/>
<dbReference type="InterPro" id="IPR035892">
    <property type="entry name" value="C2_domain_sf"/>
</dbReference>
<evidence type="ECO:0000259" key="1">
    <source>
        <dbReference type="PROSITE" id="PS50004"/>
    </source>
</evidence>
<gene>
    <name evidence="2" type="ORF">M514_05771</name>
</gene>
<evidence type="ECO:0000313" key="2">
    <source>
        <dbReference type="EMBL" id="KFD66373.1"/>
    </source>
</evidence>